<protein>
    <submittedName>
        <fullName evidence="1">Uncharacterized protein</fullName>
    </submittedName>
</protein>
<accession>A0A9P9IEC0</accession>
<organism evidence="1 2">
    <name type="scientific">Dendryphion nanum</name>
    <dbReference type="NCBI Taxonomy" id="256645"/>
    <lineage>
        <taxon>Eukaryota</taxon>
        <taxon>Fungi</taxon>
        <taxon>Dikarya</taxon>
        <taxon>Ascomycota</taxon>
        <taxon>Pezizomycotina</taxon>
        <taxon>Dothideomycetes</taxon>
        <taxon>Pleosporomycetidae</taxon>
        <taxon>Pleosporales</taxon>
        <taxon>Torulaceae</taxon>
        <taxon>Dendryphion</taxon>
    </lineage>
</organism>
<name>A0A9P9IEC0_9PLEO</name>
<dbReference type="OrthoDB" id="4850at2759"/>
<reference evidence="1" key="1">
    <citation type="journal article" date="2021" name="Nat. Commun.">
        <title>Genetic determinants of endophytism in the Arabidopsis root mycobiome.</title>
        <authorList>
            <person name="Mesny F."/>
            <person name="Miyauchi S."/>
            <person name="Thiergart T."/>
            <person name="Pickel B."/>
            <person name="Atanasova L."/>
            <person name="Karlsson M."/>
            <person name="Huettel B."/>
            <person name="Barry K.W."/>
            <person name="Haridas S."/>
            <person name="Chen C."/>
            <person name="Bauer D."/>
            <person name="Andreopoulos W."/>
            <person name="Pangilinan J."/>
            <person name="LaButti K."/>
            <person name="Riley R."/>
            <person name="Lipzen A."/>
            <person name="Clum A."/>
            <person name="Drula E."/>
            <person name="Henrissat B."/>
            <person name="Kohler A."/>
            <person name="Grigoriev I.V."/>
            <person name="Martin F.M."/>
            <person name="Hacquard S."/>
        </authorList>
    </citation>
    <scope>NUCLEOTIDE SEQUENCE</scope>
    <source>
        <strain evidence="1">MPI-CAGE-CH-0243</strain>
    </source>
</reference>
<proteinExistence type="predicted"/>
<gene>
    <name evidence="1" type="ORF">B0J11DRAFT_571206</name>
</gene>
<keyword evidence="2" id="KW-1185">Reference proteome</keyword>
<dbReference type="PANTHER" id="PTHR37948:SF1">
    <property type="entry name" value="BLL5189 PROTEIN"/>
    <property type="match status" value="1"/>
</dbReference>
<dbReference type="Proteomes" id="UP000700596">
    <property type="component" value="Unassembled WGS sequence"/>
</dbReference>
<dbReference type="PANTHER" id="PTHR37948">
    <property type="entry name" value="ZGC:113208"/>
    <property type="match status" value="1"/>
</dbReference>
<sequence length="166" mass="19269">MPTTLQPAPEPTPQAVRFVTNGWKWQPVAQQPTRAVNGTLHFADFPHFTPNKTPEEILREGCFGGGYFWPFRSRKLNLVRQFAGEEWVEIPSEWLLGLDEPRYVSGEGNTGYVARINKFGVSCEQSIDEWLAAGWFQWYSRFFQGRRIPDDRRQIEKWTRRAGSFG</sequence>
<comment type="caution">
    <text evidence="1">The sequence shown here is derived from an EMBL/GenBank/DDBJ whole genome shotgun (WGS) entry which is preliminary data.</text>
</comment>
<evidence type="ECO:0000313" key="2">
    <source>
        <dbReference type="Proteomes" id="UP000700596"/>
    </source>
</evidence>
<evidence type="ECO:0000313" key="1">
    <source>
        <dbReference type="EMBL" id="KAH7116704.1"/>
    </source>
</evidence>
<dbReference type="AlphaFoldDB" id="A0A9P9IEC0"/>
<dbReference type="EMBL" id="JAGMWT010000014">
    <property type="protein sequence ID" value="KAH7116704.1"/>
    <property type="molecule type" value="Genomic_DNA"/>
</dbReference>
<feature type="non-terminal residue" evidence="1">
    <location>
        <position position="1"/>
    </location>
</feature>